<feature type="region of interest" description="Disordered" evidence="1">
    <location>
        <begin position="1"/>
        <end position="73"/>
    </location>
</feature>
<comment type="caution">
    <text evidence="2">The sequence shown here is derived from an EMBL/GenBank/DDBJ whole genome shotgun (WGS) entry which is preliminary data.</text>
</comment>
<dbReference type="EMBL" id="BPQB01000112">
    <property type="protein sequence ID" value="GJE99531.1"/>
    <property type="molecule type" value="Genomic_DNA"/>
</dbReference>
<name>A0A9P3GQY4_9APHY</name>
<evidence type="ECO:0000256" key="1">
    <source>
        <dbReference type="SAM" id="MobiDB-lite"/>
    </source>
</evidence>
<feature type="compositionally biased region" description="Polar residues" evidence="1">
    <location>
        <begin position="40"/>
        <end position="54"/>
    </location>
</feature>
<dbReference type="AlphaFoldDB" id="A0A9P3GQY4"/>
<evidence type="ECO:0000313" key="2">
    <source>
        <dbReference type="EMBL" id="GJE99531.1"/>
    </source>
</evidence>
<sequence>MVRMKDGAQSRRRRTEGAWRLRKARFGDRPPSRRSPFSSTHSLASSFGTRTDQFSRGAACSSPPCPSPTPSATRAVDHVYMRLLYSATPSQTHRTHQSLYIRPLRTEDPVAARVEFCLARRNAGLAS</sequence>
<feature type="compositionally biased region" description="Basic and acidic residues" evidence="1">
    <location>
        <begin position="1"/>
        <end position="31"/>
    </location>
</feature>
<proteinExistence type="predicted"/>
<evidence type="ECO:0000313" key="3">
    <source>
        <dbReference type="Proteomes" id="UP000703269"/>
    </source>
</evidence>
<dbReference type="Proteomes" id="UP000703269">
    <property type="component" value="Unassembled WGS sequence"/>
</dbReference>
<accession>A0A9P3GQY4</accession>
<gene>
    <name evidence="2" type="ORF">PsYK624_157980</name>
</gene>
<keyword evidence="3" id="KW-1185">Reference proteome</keyword>
<protein>
    <submittedName>
        <fullName evidence="2">Uncharacterized protein</fullName>
    </submittedName>
</protein>
<organism evidence="2 3">
    <name type="scientific">Phanerochaete sordida</name>
    <dbReference type="NCBI Taxonomy" id="48140"/>
    <lineage>
        <taxon>Eukaryota</taxon>
        <taxon>Fungi</taxon>
        <taxon>Dikarya</taxon>
        <taxon>Basidiomycota</taxon>
        <taxon>Agaricomycotina</taxon>
        <taxon>Agaricomycetes</taxon>
        <taxon>Polyporales</taxon>
        <taxon>Phanerochaetaceae</taxon>
        <taxon>Phanerochaete</taxon>
    </lineage>
</organism>
<reference evidence="2 3" key="1">
    <citation type="submission" date="2021-08" db="EMBL/GenBank/DDBJ databases">
        <title>Draft Genome Sequence of Phanerochaete sordida strain YK-624.</title>
        <authorList>
            <person name="Mori T."/>
            <person name="Dohra H."/>
            <person name="Suzuki T."/>
            <person name="Kawagishi H."/>
            <person name="Hirai H."/>
        </authorList>
    </citation>
    <scope>NUCLEOTIDE SEQUENCE [LARGE SCALE GENOMIC DNA]</scope>
    <source>
        <strain evidence="2 3">YK-624</strain>
    </source>
</reference>